<comment type="cofactor">
    <cofactor evidence="1 6">
        <name>Mg(2+)</name>
        <dbReference type="ChEBI" id="CHEBI:18420"/>
    </cofactor>
</comment>
<evidence type="ECO:0000256" key="5">
    <source>
        <dbReference type="ARBA" id="ARBA00022842"/>
    </source>
</evidence>
<feature type="binding site" evidence="6">
    <location>
        <position position="135"/>
    </location>
    <ligand>
        <name>Mg(2+)</name>
        <dbReference type="ChEBI" id="CHEBI:18420"/>
        <label>1</label>
        <note>catalytic</note>
    </ligand>
</feature>
<dbReference type="Proteomes" id="UP001295740">
    <property type="component" value="Unassembled WGS sequence"/>
</dbReference>
<comment type="similarity">
    <text evidence="2">Belongs to the inositol monophosphatase superfamily.</text>
</comment>
<dbReference type="GO" id="GO:0046872">
    <property type="term" value="F:metal ion binding"/>
    <property type="evidence" value="ECO:0007669"/>
    <property type="project" value="UniProtKB-KW"/>
</dbReference>
<dbReference type="Gene3D" id="3.40.190.80">
    <property type="match status" value="1"/>
</dbReference>
<dbReference type="CDD" id="cd01517">
    <property type="entry name" value="PAP_phosphatase"/>
    <property type="match status" value="1"/>
</dbReference>
<organism evidence="7 8">
    <name type="scientific">Anthostomella pinea</name>
    <dbReference type="NCBI Taxonomy" id="933095"/>
    <lineage>
        <taxon>Eukaryota</taxon>
        <taxon>Fungi</taxon>
        <taxon>Dikarya</taxon>
        <taxon>Ascomycota</taxon>
        <taxon>Pezizomycotina</taxon>
        <taxon>Sordariomycetes</taxon>
        <taxon>Xylariomycetidae</taxon>
        <taxon>Xylariales</taxon>
        <taxon>Xylariaceae</taxon>
        <taxon>Anthostomella</taxon>
    </lineage>
</organism>
<dbReference type="GO" id="GO:0000103">
    <property type="term" value="P:sulfate assimilation"/>
    <property type="evidence" value="ECO:0007669"/>
    <property type="project" value="TreeGrafter"/>
</dbReference>
<reference evidence="7" key="1">
    <citation type="submission" date="2023-10" db="EMBL/GenBank/DDBJ databases">
        <authorList>
            <person name="Hackl T."/>
        </authorList>
    </citation>
    <scope>NUCLEOTIDE SEQUENCE</scope>
</reference>
<feature type="binding site" evidence="6">
    <location>
        <position position="138"/>
    </location>
    <ligand>
        <name>Mg(2+)</name>
        <dbReference type="ChEBI" id="CHEBI:18420"/>
        <label>1</label>
        <note>catalytic</note>
    </ligand>
</feature>
<evidence type="ECO:0000256" key="1">
    <source>
        <dbReference type="ARBA" id="ARBA00001946"/>
    </source>
</evidence>
<evidence type="ECO:0000313" key="8">
    <source>
        <dbReference type="Proteomes" id="UP001295740"/>
    </source>
</evidence>
<sequence>MDSPYSKELHVAIGAIQSAAKISQSVISAEDKGTIKKDDLSPVTVADFAIQALLTATIHHAFPADKFVGEESAADLRDSQTLRDRVWDLLRRLEEDEKQSLCKLPESPDQMCEMIDWCGFGEPGGPGAGRVWVFDPIDGTKTFVQREAYAINVALLEASKQVLSIVGCPTLPVDAEAPVSNTTVDPSGQGCIAFAAKGYGTYVRTLTESLGSTQVRKIEPLPETAMPQDLRAVSCYHMLDSGVDDAHQAIMERLGISSRGCDFLAWVLRWVSLGLGLANMTVWVYKRRDRGGNVWDHAGAMLLFEEIGGKITDIDGKDIDLSVGRKLTSNHGFVAAPRAIHAMVLQTVHEVLQAQGRVHLLA</sequence>
<protein>
    <submittedName>
        <fullName evidence="7">Uu.00g057540.m01.CDS01</fullName>
    </submittedName>
</protein>
<keyword evidence="5 6" id="KW-0460">Magnesium</keyword>
<keyword evidence="8" id="KW-1185">Reference proteome</keyword>
<evidence type="ECO:0000256" key="3">
    <source>
        <dbReference type="ARBA" id="ARBA00022723"/>
    </source>
</evidence>
<feature type="binding site" evidence="6">
    <location>
        <position position="137"/>
    </location>
    <ligand>
        <name>Mg(2+)</name>
        <dbReference type="ChEBI" id="CHEBI:18420"/>
        <label>1</label>
        <note>catalytic</note>
    </ligand>
</feature>
<name>A0AAI8VSH9_9PEZI</name>
<evidence type="ECO:0000256" key="6">
    <source>
        <dbReference type="PIRSR" id="PIRSR600760-2"/>
    </source>
</evidence>
<keyword evidence="3 6" id="KW-0479">Metal-binding</keyword>
<dbReference type="GO" id="GO:0008441">
    <property type="term" value="F:3'(2'),5'-bisphosphate nucleotidase activity"/>
    <property type="evidence" value="ECO:0007669"/>
    <property type="project" value="TreeGrafter"/>
</dbReference>
<proteinExistence type="inferred from homology"/>
<dbReference type="PANTHER" id="PTHR43200:SF2">
    <property type="entry name" value="3'(2'),5'-BISPHOSPHATE NUCLEOTIDASE"/>
    <property type="match status" value="1"/>
</dbReference>
<evidence type="ECO:0000256" key="4">
    <source>
        <dbReference type="ARBA" id="ARBA00022801"/>
    </source>
</evidence>
<dbReference type="AlphaFoldDB" id="A0AAI8VSH9"/>
<dbReference type="EMBL" id="CAUWAG010000013">
    <property type="protein sequence ID" value="CAJ2509854.1"/>
    <property type="molecule type" value="Genomic_DNA"/>
</dbReference>
<dbReference type="Pfam" id="PF00459">
    <property type="entry name" value="Inositol_P"/>
    <property type="match status" value="2"/>
</dbReference>
<evidence type="ECO:0000313" key="7">
    <source>
        <dbReference type="EMBL" id="CAJ2509854.1"/>
    </source>
</evidence>
<dbReference type="PANTHER" id="PTHR43200">
    <property type="entry name" value="PHOSPHATASE"/>
    <property type="match status" value="1"/>
</dbReference>
<keyword evidence="4" id="KW-0378">Hydrolase</keyword>
<accession>A0AAI8VSH9</accession>
<dbReference type="SUPFAM" id="SSF56655">
    <property type="entry name" value="Carbohydrate phosphatase"/>
    <property type="match status" value="1"/>
</dbReference>
<dbReference type="Gene3D" id="3.30.540.10">
    <property type="entry name" value="Fructose-1,6-Bisphosphatase, subunit A, domain 1"/>
    <property type="match status" value="1"/>
</dbReference>
<dbReference type="InterPro" id="IPR051090">
    <property type="entry name" value="Inositol_monoP_superfamily"/>
</dbReference>
<evidence type="ECO:0000256" key="2">
    <source>
        <dbReference type="ARBA" id="ARBA00009759"/>
    </source>
</evidence>
<feature type="binding site" evidence="6">
    <location>
        <position position="70"/>
    </location>
    <ligand>
        <name>Mg(2+)</name>
        <dbReference type="ChEBI" id="CHEBI:18420"/>
        <label>1</label>
        <note>catalytic</note>
    </ligand>
</feature>
<feature type="binding site" evidence="6">
    <location>
        <position position="296"/>
    </location>
    <ligand>
        <name>Mg(2+)</name>
        <dbReference type="ChEBI" id="CHEBI:18420"/>
        <label>1</label>
        <note>catalytic</note>
    </ligand>
</feature>
<comment type="caution">
    <text evidence="7">The sequence shown here is derived from an EMBL/GenBank/DDBJ whole genome shotgun (WGS) entry which is preliminary data.</text>
</comment>
<dbReference type="InterPro" id="IPR000760">
    <property type="entry name" value="Inositol_monophosphatase-like"/>
</dbReference>
<gene>
    <name evidence="7" type="ORF">KHLLAP_LOCUS10322</name>
</gene>